<evidence type="ECO:0000259" key="7">
    <source>
        <dbReference type="PROSITE" id="PS50112"/>
    </source>
</evidence>
<evidence type="ECO:0000313" key="10">
    <source>
        <dbReference type="Proteomes" id="UP000266426"/>
    </source>
</evidence>
<dbReference type="SMART" id="SM00388">
    <property type="entry name" value="HisKA"/>
    <property type="match status" value="1"/>
</dbReference>
<keyword evidence="4" id="KW-0808">Transferase</keyword>
<dbReference type="Pfam" id="PF08448">
    <property type="entry name" value="PAS_4"/>
    <property type="match status" value="1"/>
</dbReference>
<dbReference type="PROSITE" id="PS50113">
    <property type="entry name" value="PAC"/>
    <property type="match status" value="4"/>
</dbReference>
<dbReference type="SUPFAM" id="SSF55874">
    <property type="entry name" value="ATPase domain of HSP90 chaperone/DNA topoisomerase II/histidine kinase"/>
    <property type="match status" value="1"/>
</dbReference>
<proteinExistence type="predicted"/>
<dbReference type="InterPro" id="IPR003594">
    <property type="entry name" value="HATPase_dom"/>
</dbReference>
<dbReference type="NCBIfam" id="TIGR00229">
    <property type="entry name" value="sensory_box"/>
    <property type="match status" value="4"/>
</dbReference>
<feature type="domain" description="PAS" evidence="7">
    <location>
        <begin position="292"/>
        <end position="367"/>
    </location>
</feature>
<dbReference type="SMART" id="SM00387">
    <property type="entry name" value="HATPase_c"/>
    <property type="match status" value="1"/>
</dbReference>
<dbReference type="Pfam" id="PF13188">
    <property type="entry name" value="PAS_8"/>
    <property type="match status" value="1"/>
</dbReference>
<dbReference type="CDD" id="cd00130">
    <property type="entry name" value="PAS"/>
    <property type="match status" value="4"/>
</dbReference>
<dbReference type="InterPro" id="IPR035965">
    <property type="entry name" value="PAS-like_dom_sf"/>
</dbReference>
<gene>
    <name evidence="9" type="ORF">C4541_00580</name>
</gene>
<feature type="domain" description="PAS" evidence="7">
    <location>
        <begin position="573"/>
        <end position="603"/>
    </location>
</feature>
<dbReference type="EC" id="2.7.13.3" evidence="2"/>
<dbReference type="InterPro" id="IPR013656">
    <property type="entry name" value="PAS_4"/>
</dbReference>
<dbReference type="Pfam" id="PF02518">
    <property type="entry name" value="HATPase_c"/>
    <property type="match status" value="1"/>
</dbReference>
<dbReference type="InterPro" id="IPR052162">
    <property type="entry name" value="Sensor_kinase/Photoreceptor"/>
</dbReference>
<evidence type="ECO:0000256" key="1">
    <source>
        <dbReference type="ARBA" id="ARBA00000085"/>
    </source>
</evidence>
<dbReference type="InterPro" id="IPR004358">
    <property type="entry name" value="Sig_transdc_His_kin-like_C"/>
</dbReference>
<evidence type="ECO:0000256" key="2">
    <source>
        <dbReference type="ARBA" id="ARBA00012438"/>
    </source>
</evidence>
<dbReference type="PROSITE" id="PS50109">
    <property type="entry name" value="HIS_KIN"/>
    <property type="match status" value="1"/>
</dbReference>
<dbReference type="PRINTS" id="PR00344">
    <property type="entry name" value="BCTRLSENSOR"/>
</dbReference>
<keyword evidence="5 9" id="KW-0418">Kinase</keyword>
<organism evidence="9 10">
    <name type="scientific">Candidatus Auribacter fodinae</name>
    <dbReference type="NCBI Taxonomy" id="2093366"/>
    <lineage>
        <taxon>Bacteria</taxon>
        <taxon>Pseudomonadati</taxon>
        <taxon>Candidatus Auribacterota</taxon>
        <taxon>Candidatus Auribacteria</taxon>
        <taxon>Candidatus Auribacterales</taxon>
        <taxon>Candidatus Auribacteraceae</taxon>
        <taxon>Candidatus Auribacter</taxon>
    </lineage>
</organism>
<evidence type="ECO:0000256" key="3">
    <source>
        <dbReference type="ARBA" id="ARBA00022553"/>
    </source>
</evidence>
<dbReference type="InterPro" id="IPR000700">
    <property type="entry name" value="PAS-assoc_C"/>
</dbReference>
<dbReference type="InterPro" id="IPR036890">
    <property type="entry name" value="HATPase_C_sf"/>
</dbReference>
<accession>A0A3A4RGC1</accession>
<dbReference type="InterPro" id="IPR036097">
    <property type="entry name" value="HisK_dim/P_sf"/>
</dbReference>
<dbReference type="InterPro" id="IPR003661">
    <property type="entry name" value="HisK_dim/P_dom"/>
</dbReference>
<dbReference type="Gene3D" id="3.30.450.20">
    <property type="entry name" value="PAS domain"/>
    <property type="match status" value="5"/>
</dbReference>
<reference evidence="9 10" key="1">
    <citation type="journal article" date="2017" name="ISME J.">
        <title>Energy and carbon metabolisms in a deep terrestrial subsurface fluid microbial community.</title>
        <authorList>
            <person name="Momper L."/>
            <person name="Jungbluth S.P."/>
            <person name="Lee M.D."/>
            <person name="Amend J.P."/>
        </authorList>
    </citation>
    <scope>NUCLEOTIDE SEQUENCE [LARGE SCALE GENOMIC DNA]</scope>
    <source>
        <strain evidence="9">SURF_26</strain>
    </source>
</reference>
<dbReference type="Pfam" id="PF13426">
    <property type="entry name" value="PAS_9"/>
    <property type="match status" value="3"/>
</dbReference>
<dbReference type="PROSITE" id="PS50112">
    <property type="entry name" value="PAS"/>
    <property type="match status" value="4"/>
</dbReference>
<dbReference type="InterPro" id="IPR005467">
    <property type="entry name" value="His_kinase_dom"/>
</dbReference>
<dbReference type="PANTHER" id="PTHR43304">
    <property type="entry name" value="PHYTOCHROME-LIKE PROTEIN CPH1"/>
    <property type="match status" value="1"/>
</dbReference>
<feature type="domain" description="Histidine kinase" evidence="6">
    <location>
        <begin position="692"/>
        <end position="906"/>
    </location>
</feature>
<dbReference type="InterPro" id="IPR001610">
    <property type="entry name" value="PAC"/>
</dbReference>
<dbReference type="Gene3D" id="1.10.287.130">
    <property type="match status" value="1"/>
</dbReference>
<evidence type="ECO:0000256" key="5">
    <source>
        <dbReference type="ARBA" id="ARBA00022777"/>
    </source>
</evidence>
<dbReference type="EMBL" id="QZJZ01000005">
    <property type="protein sequence ID" value="RJP62062.1"/>
    <property type="molecule type" value="Genomic_DNA"/>
</dbReference>
<evidence type="ECO:0000259" key="6">
    <source>
        <dbReference type="PROSITE" id="PS50109"/>
    </source>
</evidence>
<feature type="domain" description="PAC" evidence="8">
    <location>
        <begin position="623"/>
        <end position="674"/>
    </location>
</feature>
<feature type="domain" description="PAC" evidence="8">
    <location>
        <begin position="237"/>
        <end position="291"/>
    </location>
</feature>
<dbReference type="SMART" id="SM00086">
    <property type="entry name" value="PAC"/>
    <property type="match status" value="4"/>
</dbReference>
<comment type="caution">
    <text evidence="9">The sequence shown here is derived from an EMBL/GenBank/DDBJ whole genome shotgun (WGS) entry which is preliminary data.</text>
</comment>
<name>A0A3A4RGC1_9BACT</name>
<dbReference type="AlphaFoldDB" id="A0A3A4RGC1"/>
<evidence type="ECO:0000259" key="8">
    <source>
        <dbReference type="PROSITE" id="PS50113"/>
    </source>
</evidence>
<dbReference type="PANTHER" id="PTHR43304:SF1">
    <property type="entry name" value="PAC DOMAIN-CONTAINING PROTEIN"/>
    <property type="match status" value="1"/>
</dbReference>
<dbReference type="Gene3D" id="3.30.565.10">
    <property type="entry name" value="Histidine kinase-like ATPase, C-terminal domain"/>
    <property type="match status" value="1"/>
</dbReference>
<feature type="domain" description="PAS" evidence="7">
    <location>
        <begin position="165"/>
        <end position="235"/>
    </location>
</feature>
<dbReference type="Pfam" id="PF00512">
    <property type="entry name" value="HisKA"/>
    <property type="match status" value="1"/>
</dbReference>
<evidence type="ECO:0000313" key="9">
    <source>
        <dbReference type="EMBL" id="RJP62062.1"/>
    </source>
</evidence>
<dbReference type="SMART" id="SM00091">
    <property type="entry name" value="PAS"/>
    <property type="match status" value="5"/>
</dbReference>
<feature type="domain" description="PAS" evidence="7">
    <location>
        <begin position="421"/>
        <end position="497"/>
    </location>
</feature>
<feature type="domain" description="PAC" evidence="8">
    <location>
        <begin position="499"/>
        <end position="549"/>
    </location>
</feature>
<dbReference type="Proteomes" id="UP000266426">
    <property type="component" value="Unassembled WGS sequence"/>
</dbReference>
<dbReference type="InterPro" id="IPR000014">
    <property type="entry name" value="PAS"/>
</dbReference>
<comment type="catalytic activity">
    <reaction evidence="1">
        <text>ATP + protein L-histidine = ADP + protein N-phospho-L-histidine.</text>
        <dbReference type="EC" id="2.7.13.3"/>
    </reaction>
</comment>
<dbReference type="SUPFAM" id="SSF47384">
    <property type="entry name" value="Homodimeric domain of signal transducing histidine kinase"/>
    <property type="match status" value="1"/>
</dbReference>
<feature type="domain" description="PAC" evidence="8">
    <location>
        <begin position="370"/>
        <end position="420"/>
    </location>
</feature>
<dbReference type="GO" id="GO:0000155">
    <property type="term" value="F:phosphorelay sensor kinase activity"/>
    <property type="evidence" value="ECO:0007669"/>
    <property type="project" value="InterPro"/>
</dbReference>
<evidence type="ECO:0000256" key="4">
    <source>
        <dbReference type="ARBA" id="ARBA00022679"/>
    </source>
</evidence>
<sequence>MEKHSPYNPNPEDLKKLLGLGERSFRKSYYPKLKFHLTEIELFRTMLDNSQDLYILIDMPAGDIIDMNQASRDFWNITDYAPNSLFLKDVAGQECWSIIFKHYSESRSEDQSFAEFITTLCSPDSDCIHAEIHIGFRKLENRETAIFIARDISQHIQLEYKLRESEEKFRALVETLNEMIWEVDANGYYTYVSPVSKMVLGYEPEEMIGKKPFDFMPEYEAERIAGEFSELARNHRAFSEMENINRCKDGSLVVIETSGVPIIAQNGDFIGYRGVDRDITGRKQTESALRQSEAKYRLLFESANDGILLLNEDISIIDCNTKTLDIYGRTREQIIGSNPIQLSPEYQPDGQRSDEKVSIIHQHISDGVPQFFEWQHVRGDGSLINTEVSLSTIKIGNETMLQAVIRDVTDRKKTESALRQSEAKYRLLFESASDCIFLHNEDLTIIDCNNKTLEIFGRTRDQIIGSSPLKLSPETQPDGQNTFEKGFAIVSKVLNGEPQIFEWQHTRGDGTIFDAEVSLGMLSVDNTIILQGLVRDISERKKEQLALQKSERILSSVLHATPIGLGKAINRIIQWINTGFSNMIGYTPEEMLGKSTRMLYKDDATYNKVGDCITQQVFVQGVGSTEAQLRHKDGSLIDTLLCLACVDNEDKSAGIIFSVVNITEQKKAKHEREKLIARLEMQNAELEQYAYTVSHDLKSPLITIEGFTQLAVRTDLVKNSKELTHHTSRILNATTKMRQLLDELLELSRIGRVVNEPENVDFKDILHEALELVSGRLHNTGATVIMETPFPIVYVDRKRIVEVMTNLIENAAKFTAHLKQPEIRIGVTELNGENVFYVRDNGIGLNPEYHEKIFGLFDKLDPASEGSGIGLSIVKRIIELHGRTVWVESDGPNLGCTFYFTLPAKTK</sequence>
<protein>
    <recommendedName>
        <fullName evidence="2">histidine kinase</fullName>
        <ecNumber evidence="2">2.7.13.3</ecNumber>
    </recommendedName>
</protein>
<dbReference type="SUPFAM" id="SSF55785">
    <property type="entry name" value="PYP-like sensor domain (PAS domain)"/>
    <property type="match status" value="5"/>
</dbReference>
<dbReference type="CDD" id="cd00082">
    <property type="entry name" value="HisKA"/>
    <property type="match status" value="1"/>
</dbReference>
<keyword evidence="3" id="KW-0597">Phosphoprotein</keyword>